<feature type="domain" description="TAR DNA-binding protein 43 N-terminal" evidence="2">
    <location>
        <begin position="4"/>
        <end position="56"/>
    </location>
</feature>
<dbReference type="STRING" id="336983.ENSCANP00000020561"/>
<feature type="region of interest" description="Disordered" evidence="1">
    <location>
        <begin position="145"/>
        <end position="173"/>
    </location>
</feature>
<keyword evidence="5" id="KW-1185">Reference proteome</keyword>
<feature type="domain" description="TAR DNA-binding protein 43 C-terminal" evidence="3">
    <location>
        <begin position="104"/>
        <end position="171"/>
    </location>
</feature>
<dbReference type="OMA" id="LQSSWCM"/>
<feature type="compositionally biased region" description="Polar residues" evidence="1">
    <location>
        <begin position="145"/>
        <end position="163"/>
    </location>
</feature>
<evidence type="ECO:0000313" key="4">
    <source>
        <dbReference type="Ensembl" id="ENSCANP00000020561.1"/>
    </source>
</evidence>
<dbReference type="AlphaFoldDB" id="A0A2K5IVP3"/>
<evidence type="ECO:0000259" key="3">
    <source>
        <dbReference type="Pfam" id="PF20910"/>
    </source>
</evidence>
<sequence length="214" mass="22124">MSEYIQVTEDENDEPIEIPSQDDGTFPGACGLRYRNPASQCLRGGRLVEGMLPAPDAALTVPQSQDEAFAFVTFADGQMAQSLCGEDLMIKGISVHIYPVPNLSSNTGGGINFGAFSINSAVMAATQAALQSSWCMVGMLASQQNQSGPSGKNQSQGNMQREPNQAFGSGNNSHSGSNFGAAIGWGSASNAGSGSGFNGDFGSSMDSKSSGWGM</sequence>
<proteinExistence type="predicted"/>
<reference evidence="4" key="2">
    <citation type="submission" date="2025-09" db="UniProtKB">
        <authorList>
            <consortium name="Ensembl"/>
        </authorList>
    </citation>
    <scope>IDENTIFICATION</scope>
</reference>
<evidence type="ECO:0000313" key="5">
    <source>
        <dbReference type="Proteomes" id="UP000233080"/>
    </source>
</evidence>
<organism evidence="4 5">
    <name type="scientific">Colobus angolensis palliatus</name>
    <name type="common">Peters' Angolan colobus</name>
    <dbReference type="NCBI Taxonomy" id="336983"/>
    <lineage>
        <taxon>Eukaryota</taxon>
        <taxon>Metazoa</taxon>
        <taxon>Chordata</taxon>
        <taxon>Craniata</taxon>
        <taxon>Vertebrata</taxon>
        <taxon>Euteleostomi</taxon>
        <taxon>Mammalia</taxon>
        <taxon>Eutheria</taxon>
        <taxon>Euarchontoglires</taxon>
        <taxon>Primates</taxon>
        <taxon>Haplorrhini</taxon>
        <taxon>Catarrhini</taxon>
        <taxon>Cercopithecidae</taxon>
        <taxon>Colobinae</taxon>
        <taxon>Colobus</taxon>
    </lineage>
</organism>
<dbReference type="Proteomes" id="UP000233080">
    <property type="component" value="Unassembled WGS sequence"/>
</dbReference>
<dbReference type="Pfam" id="PF20910">
    <property type="entry name" value="TDP-43_C"/>
    <property type="match status" value="1"/>
</dbReference>
<evidence type="ECO:0000256" key="1">
    <source>
        <dbReference type="SAM" id="MobiDB-lite"/>
    </source>
</evidence>
<dbReference type="CDD" id="cd19609">
    <property type="entry name" value="NTD_TDP-43"/>
    <property type="match status" value="1"/>
</dbReference>
<accession>A0A2K5IVP3</accession>
<name>A0A2K5IVP3_COLAP</name>
<dbReference type="InterPro" id="IPR041105">
    <property type="entry name" value="TDP-43_N"/>
</dbReference>
<reference evidence="4" key="1">
    <citation type="submission" date="2025-08" db="UniProtKB">
        <authorList>
            <consortium name="Ensembl"/>
        </authorList>
    </citation>
    <scope>IDENTIFICATION</scope>
</reference>
<dbReference type="Pfam" id="PF18694">
    <property type="entry name" value="TDP-43_N"/>
    <property type="match status" value="1"/>
</dbReference>
<evidence type="ECO:0000259" key="2">
    <source>
        <dbReference type="Pfam" id="PF18694"/>
    </source>
</evidence>
<protein>
    <submittedName>
        <fullName evidence="4">Uncharacterized protein</fullName>
    </submittedName>
</protein>
<dbReference type="Ensembl" id="ENSCANT00000043533.1">
    <property type="protein sequence ID" value="ENSCANP00000020561.1"/>
    <property type="gene ID" value="ENSCANG00000033714.1"/>
</dbReference>
<feature type="region of interest" description="Disordered" evidence="1">
    <location>
        <begin position="1"/>
        <end position="22"/>
    </location>
</feature>
<dbReference type="InterPro" id="IPR049124">
    <property type="entry name" value="TDP-43_C"/>
</dbReference>